<feature type="non-terminal residue" evidence="2">
    <location>
        <position position="99"/>
    </location>
</feature>
<dbReference type="EMBL" id="JACEIK010000460">
    <property type="protein sequence ID" value="MCD7457525.1"/>
    <property type="molecule type" value="Genomic_DNA"/>
</dbReference>
<sequence length="99" mass="10851">MAYHSKRTDGSRSGAGVIEESMTCQRSDEPSTMVLWLRSGNDGCQICDGSSLVASYSGLPVPKVAVDLMDRHVSDNSSLLPLVRWKFRTFLVKGDDRAT</sequence>
<reference evidence="2 3" key="1">
    <citation type="journal article" date="2021" name="BMC Genomics">
        <title>Datura genome reveals duplications of psychoactive alkaloid biosynthetic genes and high mutation rate following tissue culture.</title>
        <authorList>
            <person name="Rajewski A."/>
            <person name="Carter-House D."/>
            <person name="Stajich J."/>
            <person name="Litt A."/>
        </authorList>
    </citation>
    <scope>NUCLEOTIDE SEQUENCE [LARGE SCALE GENOMIC DNA]</scope>
    <source>
        <strain evidence="2">AR-01</strain>
    </source>
</reference>
<accession>A0ABS8SFD4</accession>
<feature type="compositionally biased region" description="Basic and acidic residues" evidence="1">
    <location>
        <begin position="1"/>
        <end position="10"/>
    </location>
</feature>
<proteinExistence type="predicted"/>
<dbReference type="Proteomes" id="UP000823775">
    <property type="component" value="Unassembled WGS sequence"/>
</dbReference>
<name>A0ABS8SFD4_DATST</name>
<feature type="region of interest" description="Disordered" evidence="1">
    <location>
        <begin position="1"/>
        <end position="24"/>
    </location>
</feature>
<organism evidence="2 3">
    <name type="scientific">Datura stramonium</name>
    <name type="common">Jimsonweed</name>
    <name type="synonym">Common thornapple</name>
    <dbReference type="NCBI Taxonomy" id="4076"/>
    <lineage>
        <taxon>Eukaryota</taxon>
        <taxon>Viridiplantae</taxon>
        <taxon>Streptophyta</taxon>
        <taxon>Embryophyta</taxon>
        <taxon>Tracheophyta</taxon>
        <taxon>Spermatophyta</taxon>
        <taxon>Magnoliopsida</taxon>
        <taxon>eudicotyledons</taxon>
        <taxon>Gunneridae</taxon>
        <taxon>Pentapetalae</taxon>
        <taxon>asterids</taxon>
        <taxon>lamiids</taxon>
        <taxon>Solanales</taxon>
        <taxon>Solanaceae</taxon>
        <taxon>Solanoideae</taxon>
        <taxon>Datureae</taxon>
        <taxon>Datura</taxon>
    </lineage>
</organism>
<comment type="caution">
    <text evidence="2">The sequence shown here is derived from an EMBL/GenBank/DDBJ whole genome shotgun (WGS) entry which is preliminary data.</text>
</comment>
<evidence type="ECO:0000313" key="3">
    <source>
        <dbReference type="Proteomes" id="UP000823775"/>
    </source>
</evidence>
<evidence type="ECO:0000313" key="2">
    <source>
        <dbReference type="EMBL" id="MCD7457525.1"/>
    </source>
</evidence>
<gene>
    <name evidence="2" type="ORF">HAX54_035316</name>
</gene>
<keyword evidence="3" id="KW-1185">Reference proteome</keyword>
<evidence type="ECO:0000256" key="1">
    <source>
        <dbReference type="SAM" id="MobiDB-lite"/>
    </source>
</evidence>
<protein>
    <submittedName>
        <fullName evidence="2">Uncharacterized protein</fullName>
    </submittedName>
</protein>